<evidence type="ECO:0000256" key="6">
    <source>
        <dbReference type="ARBA" id="ARBA00023157"/>
    </source>
</evidence>
<evidence type="ECO:0000256" key="1">
    <source>
        <dbReference type="ARBA" id="ARBA00004613"/>
    </source>
</evidence>
<protein>
    <submittedName>
        <fullName evidence="8">Uncharacterized protein</fullName>
    </submittedName>
</protein>
<name>A0A067JK83_JATCU</name>
<dbReference type="GO" id="GO:0005179">
    <property type="term" value="F:hormone activity"/>
    <property type="evidence" value="ECO:0007669"/>
    <property type="project" value="UniProtKB-KW"/>
</dbReference>
<sequence>MKGGGGYVRLSLSLLLIILIICTNTSRIKAATSTHKTISGSWNGSITESISEEEQLMESEVSQSLLQANYQATRYISYRALSEKQQYCSEGIYGNCLGALLVQKTARCTFYNRCKRGA</sequence>
<dbReference type="InterPro" id="IPR008801">
    <property type="entry name" value="RALF"/>
</dbReference>
<dbReference type="OrthoDB" id="939422at2759"/>
<dbReference type="EMBL" id="KK915127">
    <property type="protein sequence ID" value="KDP24282.1"/>
    <property type="molecule type" value="Genomic_DNA"/>
</dbReference>
<dbReference type="AlphaFoldDB" id="A0A067JK83"/>
<accession>A0A067JK83</accession>
<keyword evidence="4" id="KW-0372">Hormone</keyword>
<gene>
    <name evidence="8" type="ORF">JCGZ_25578</name>
</gene>
<keyword evidence="9" id="KW-1185">Reference proteome</keyword>
<dbReference type="GO" id="GO:0005576">
    <property type="term" value="C:extracellular region"/>
    <property type="evidence" value="ECO:0007669"/>
    <property type="project" value="UniProtKB-SubCell"/>
</dbReference>
<evidence type="ECO:0000256" key="7">
    <source>
        <dbReference type="SAM" id="SignalP"/>
    </source>
</evidence>
<organism evidence="8 9">
    <name type="scientific">Jatropha curcas</name>
    <name type="common">Barbados nut</name>
    <dbReference type="NCBI Taxonomy" id="180498"/>
    <lineage>
        <taxon>Eukaryota</taxon>
        <taxon>Viridiplantae</taxon>
        <taxon>Streptophyta</taxon>
        <taxon>Embryophyta</taxon>
        <taxon>Tracheophyta</taxon>
        <taxon>Spermatophyta</taxon>
        <taxon>Magnoliopsida</taxon>
        <taxon>eudicotyledons</taxon>
        <taxon>Gunneridae</taxon>
        <taxon>Pentapetalae</taxon>
        <taxon>rosids</taxon>
        <taxon>fabids</taxon>
        <taxon>Malpighiales</taxon>
        <taxon>Euphorbiaceae</taxon>
        <taxon>Crotonoideae</taxon>
        <taxon>Jatropheae</taxon>
        <taxon>Jatropha</taxon>
    </lineage>
</organism>
<evidence type="ECO:0000256" key="4">
    <source>
        <dbReference type="ARBA" id="ARBA00022702"/>
    </source>
</evidence>
<evidence type="ECO:0000313" key="8">
    <source>
        <dbReference type="EMBL" id="KDP24282.1"/>
    </source>
</evidence>
<dbReference type="Proteomes" id="UP000027138">
    <property type="component" value="Unassembled WGS sequence"/>
</dbReference>
<evidence type="ECO:0000256" key="3">
    <source>
        <dbReference type="ARBA" id="ARBA00022525"/>
    </source>
</evidence>
<dbReference type="GO" id="GO:0040008">
    <property type="term" value="P:regulation of growth"/>
    <property type="evidence" value="ECO:0007669"/>
    <property type="project" value="UniProtKB-ARBA"/>
</dbReference>
<proteinExistence type="inferred from homology"/>
<comment type="similarity">
    <text evidence="2">Belongs to the plant rapid alkalinization factor (RALF) family.</text>
</comment>
<evidence type="ECO:0000313" key="9">
    <source>
        <dbReference type="Proteomes" id="UP000027138"/>
    </source>
</evidence>
<feature type="chain" id="PRO_5001638714" evidence="7">
    <location>
        <begin position="31"/>
        <end position="118"/>
    </location>
</feature>
<dbReference type="PANTHER" id="PTHR39112:SF1">
    <property type="entry name" value="PROTEIN RALF-LIKE 27"/>
    <property type="match status" value="1"/>
</dbReference>
<feature type="signal peptide" evidence="7">
    <location>
        <begin position="1"/>
        <end position="30"/>
    </location>
</feature>
<comment type="subcellular location">
    <subcellularLocation>
        <location evidence="1">Secreted</location>
    </subcellularLocation>
</comment>
<reference evidence="8 9" key="1">
    <citation type="journal article" date="2014" name="PLoS ONE">
        <title>Global Analysis of Gene Expression Profiles in Physic Nut (Jatropha curcas L.) Seedlings Exposed to Salt Stress.</title>
        <authorList>
            <person name="Zhang L."/>
            <person name="Zhang C."/>
            <person name="Wu P."/>
            <person name="Chen Y."/>
            <person name="Li M."/>
            <person name="Jiang H."/>
            <person name="Wu G."/>
        </authorList>
    </citation>
    <scope>NUCLEOTIDE SEQUENCE [LARGE SCALE GENOMIC DNA]</scope>
    <source>
        <strain evidence="9">cv. GZQX0401</strain>
        <tissue evidence="8">Young leaves</tissue>
    </source>
</reference>
<keyword evidence="5 7" id="KW-0732">Signal</keyword>
<dbReference type="Pfam" id="PF05498">
    <property type="entry name" value="RALF"/>
    <property type="match status" value="1"/>
</dbReference>
<evidence type="ECO:0000256" key="5">
    <source>
        <dbReference type="ARBA" id="ARBA00022729"/>
    </source>
</evidence>
<keyword evidence="6" id="KW-1015">Disulfide bond</keyword>
<dbReference type="InterPro" id="IPR039252">
    <property type="entry name" value="RALFL27"/>
</dbReference>
<keyword evidence="3" id="KW-0964">Secreted</keyword>
<dbReference type="PANTHER" id="PTHR39112">
    <property type="entry name" value="PROTEIN RALF-LIKE 27-RELATED"/>
    <property type="match status" value="1"/>
</dbReference>
<evidence type="ECO:0000256" key="2">
    <source>
        <dbReference type="ARBA" id="ARBA00009178"/>
    </source>
</evidence>